<dbReference type="EMBL" id="CAJVRC010000471">
    <property type="protein sequence ID" value="CAG8883031.1"/>
    <property type="molecule type" value="Genomic_DNA"/>
</dbReference>
<sequence length="47" mass="4949">YGDQISTDEVVKAAAGNPLNGKEVIELLLDGYGDQITITDEVVSIIA</sequence>
<comment type="caution">
    <text evidence="1">The sequence shown here is derived from an EMBL/GenBank/DDBJ whole genome shotgun (WGS) entry which is preliminary data.</text>
</comment>
<proteinExistence type="predicted"/>
<accession>A0A9W4K2U2</accession>
<organism evidence="1 2">
    <name type="scientific">Penicillium egyptiacum</name>
    <dbReference type="NCBI Taxonomy" id="1303716"/>
    <lineage>
        <taxon>Eukaryota</taxon>
        <taxon>Fungi</taxon>
        <taxon>Dikarya</taxon>
        <taxon>Ascomycota</taxon>
        <taxon>Pezizomycotina</taxon>
        <taxon>Eurotiomycetes</taxon>
        <taxon>Eurotiomycetidae</taxon>
        <taxon>Eurotiales</taxon>
        <taxon>Aspergillaceae</taxon>
        <taxon>Penicillium</taxon>
    </lineage>
</organism>
<gene>
    <name evidence="1" type="ORF">PEGY_LOCUS333</name>
</gene>
<feature type="non-terminal residue" evidence="1">
    <location>
        <position position="47"/>
    </location>
</feature>
<dbReference type="Pfam" id="PF23397">
    <property type="entry name" value="DUF7104"/>
    <property type="match status" value="2"/>
</dbReference>
<evidence type="ECO:0000313" key="2">
    <source>
        <dbReference type="Proteomes" id="UP001154252"/>
    </source>
</evidence>
<protein>
    <submittedName>
        <fullName evidence="1">Uncharacterized protein</fullName>
    </submittedName>
</protein>
<dbReference type="AlphaFoldDB" id="A0A9W4K2U2"/>
<keyword evidence="2" id="KW-1185">Reference proteome</keyword>
<name>A0A9W4K2U2_9EURO</name>
<dbReference type="InterPro" id="IPR055530">
    <property type="entry name" value="DUF7104"/>
</dbReference>
<dbReference type="Proteomes" id="UP001154252">
    <property type="component" value="Unassembled WGS sequence"/>
</dbReference>
<feature type="non-terminal residue" evidence="1">
    <location>
        <position position="1"/>
    </location>
</feature>
<dbReference type="OrthoDB" id="4369806at2759"/>
<reference evidence="1" key="1">
    <citation type="submission" date="2021-07" db="EMBL/GenBank/DDBJ databases">
        <authorList>
            <person name="Branca A.L. A."/>
        </authorList>
    </citation>
    <scope>NUCLEOTIDE SEQUENCE</scope>
</reference>
<evidence type="ECO:0000313" key="1">
    <source>
        <dbReference type="EMBL" id="CAG8883031.1"/>
    </source>
</evidence>